<dbReference type="PANTHER" id="PTHR13822">
    <property type="entry name" value="ATP SYNTHASE DELTA/EPSILON CHAIN"/>
    <property type="match status" value="1"/>
</dbReference>
<keyword evidence="8" id="KW-0375">Hydrogen ion transport</keyword>
<evidence type="ECO:0000256" key="4">
    <source>
        <dbReference type="ARBA" id="ARBA00023065"/>
    </source>
</evidence>
<evidence type="ECO:0000313" key="11">
    <source>
        <dbReference type="EMBL" id="TWE07968.1"/>
    </source>
</evidence>
<dbReference type="CDD" id="cd12152">
    <property type="entry name" value="F1-ATPase_delta"/>
    <property type="match status" value="1"/>
</dbReference>
<keyword evidence="7 8" id="KW-0066">ATP synthesis</keyword>
<evidence type="ECO:0000313" key="12">
    <source>
        <dbReference type="Proteomes" id="UP000318297"/>
    </source>
</evidence>
<reference evidence="11 12" key="1">
    <citation type="submission" date="2019-06" db="EMBL/GenBank/DDBJ databases">
        <title>Sequencing the genomes of 1000 actinobacteria strains.</title>
        <authorList>
            <person name="Klenk H.-P."/>
        </authorList>
    </citation>
    <scope>NUCLEOTIDE SEQUENCE [LARGE SCALE GENOMIC DNA]</scope>
    <source>
        <strain evidence="11 12">DSM 19560</strain>
    </source>
</reference>
<evidence type="ECO:0000256" key="9">
    <source>
        <dbReference type="RuleBase" id="RU003656"/>
    </source>
</evidence>
<evidence type="ECO:0000256" key="6">
    <source>
        <dbReference type="ARBA" id="ARBA00023196"/>
    </source>
</evidence>
<dbReference type="SUPFAM" id="SSF51344">
    <property type="entry name" value="Epsilon subunit of F1F0-ATP synthase N-terminal domain"/>
    <property type="match status" value="1"/>
</dbReference>
<name>A0A561DX66_9MICO</name>
<evidence type="ECO:0000256" key="2">
    <source>
        <dbReference type="ARBA" id="ARBA00005712"/>
    </source>
</evidence>
<dbReference type="GO" id="GO:0046933">
    <property type="term" value="F:proton-transporting ATP synthase activity, rotational mechanism"/>
    <property type="evidence" value="ECO:0007669"/>
    <property type="project" value="UniProtKB-UniRule"/>
</dbReference>
<gene>
    <name evidence="8" type="primary">atpC</name>
    <name evidence="11" type="ORF">BKA23_3335</name>
</gene>
<dbReference type="NCBIfam" id="TIGR01216">
    <property type="entry name" value="ATP_synt_epsi"/>
    <property type="match status" value="1"/>
</dbReference>
<evidence type="ECO:0000256" key="3">
    <source>
        <dbReference type="ARBA" id="ARBA00022448"/>
    </source>
</evidence>
<sequence length="89" mass="9374">MSLTVEIVAADREVWSGEAKQLSCRTVEGDIGILTGHSPLLAVLDSGEMHLDTVDGQRRTLTVDGGFLSVDHDKVTVVAQTVDAPGLDG</sequence>
<dbReference type="OrthoDB" id="9791445at2"/>
<evidence type="ECO:0000259" key="10">
    <source>
        <dbReference type="Pfam" id="PF02823"/>
    </source>
</evidence>
<dbReference type="Proteomes" id="UP000318297">
    <property type="component" value="Unassembled WGS sequence"/>
</dbReference>
<dbReference type="Pfam" id="PF02823">
    <property type="entry name" value="ATP-synt_DE_N"/>
    <property type="match status" value="1"/>
</dbReference>
<evidence type="ECO:0000256" key="8">
    <source>
        <dbReference type="HAMAP-Rule" id="MF_00530"/>
    </source>
</evidence>
<dbReference type="InterPro" id="IPR001469">
    <property type="entry name" value="ATP_synth_F1_dsu/esu"/>
</dbReference>
<protein>
    <recommendedName>
        <fullName evidence="8">ATP synthase epsilon chain</fullName>
    </recommendedName>
    <alternativeName>
        <fullName evidence="8">ATP synthase F1 sector epsilon subunit</fullName>
    </alternativeName>
    <alternativeName>
        <fullName evidence="8">F-ATPase epsilon subunit</fullName>
    </alternativeName>
</protein>
<keyword evidence="4 8" id="KW-0406">Ion transport</keyword>
<dbReference type="NCBIfam" id="NF009977">
    <property type="entry name" value="PRK13442.1"/>
    <property type="match status" value="1"/>
</dbReference>
<keyword evidence="5 8" id="KW-0472">Membrane</keyword>
<keyword evidence="12" id="KW-1185">Reference proteome</keyword>
<comment type="function">
    <text evidence="8">Produces ATP from ADP in the presence of a proton gradient across the membrane.</text>
</comment>
<dbReference type="HAMAP" id="MF_00530">
    <property type="entry name" value="ATP_synth_epsil_bac"/>
    <property type="match status" value="1"/>
</dbReference>
<dbReference type="EMBL" id="VIVQ01000004">
    <property type="protein sequence ID" value="TWE07968.1"/>
    <property type="molecule type" value="Genomic_DNA"/>
</dbReference>
<keyword evidence="3 8" id="KW-0813">Transport</keyword>
<evidence type="ECO:0000256" key="1">
    <source>
        <dbReference type="ARBA" id="ARBA00004202"/>
    </source>
</evidence>
<evidence type="ECO:0000256" key="7">
    <source>
        <dbReference type="ARBA" id="ARBA00023310"/>
    </source>
</evidence>
<dbReference type="InterPro" id="IPR020546">
    <property type="entry name" value="ATP_synth_F1_dsu/esu_N"/>
</dbReference>
<dbReference type="RefSeq" id="WP_145230486.1">
    <property type="nucleotide sequence ID" value="NZ_VIVQ01000004.1"/>
</dbReference>
<comment type="caution">
    <text evidence="11">The sequence shown here is derived from an EMBL/GenBank/DDBJ whole genome shotgun (WGS) entry which is preliminary data.</text>
</comment>
<dbReference type="AlphaFoldDB" id="A0A561DX66"/>
<keyword evidence="8" id="KW-1003">Cell membrane</keyword>
<accession>A0A561DX66</accession>
<dbReference type="PANTHER" id="PTHR13822:SF10">
    <property type="entry name" value="ATP SYNTHASE EPSILON CHAIN, CHLOROPLASTIC"/>
    <property type="match status" value="1"/>
</dbReference>
<dbReference type="Gene3D" id="2.60.15.10">
    <property type="entry name" value="F0F1 ATP synthase delta/epsilon subunit, N-terminal"/>
    <property type="match status" value="1"/>
</dbReference>
<feature type="domain" description="ATP synthase F1 complex delta/epsilon subunit N-terminal" evidence="10">
    <location>
        <begin position="3"/>
        <end position="81"/>
    </location>
</feature>
<evidence type="ECO:0000256" key="5">
    <source>
        <dbReference type="ARBA" id="ARBA00023136"/>
    </source>
</evidence>
<proteinExistence type="inferred from homology"/>
<dbReference type="InterPro" id="IPR036771">
    <property type="entry name" value="ATPsynth_dsu/esu_N"/>
</dbReference>
<dbReference type="GO" id="GO:0045259">
    <property type="term" value="C:proton-transporting ATP synthase complex"/>
    <property type="evidence" value="ECO:0007669"/>
    <property type="project" value="UniProtKB-KW"/>
</dbReference>
<keyword evidence="6 8" id="KW-0139">CF(1)</keyword>
<comment type="subcellular location">
    <subcellularLocation>
        <location evidence="1 8">Cell membrane</location>
        <topology evidence="1 8">Peripheral membrane protein</topology>
    </subcellularLocation>
</comment>
<comment type="similarity">
    <text evidence="2 8 9">Belongs to the ATPase epsilon chain family.</text>
</comment>
<comment type="subunit">
    <text evidence="8 9">F-type ATPases have 2 components, CF(1) - the catalytic core - and CF(0) - the membrane proton channel. CF(1) has five subunits: alpha(3), beta(3), gamma(1), delta(1), epsilon(1). CF(0) has three main subunits: a, b and c.</text>
</comment>
<dbReference type="GO" id="GO:0005524">
    <property type="term" value="F:ATP binding"/>
    <property type="evidence" value="ECO:0007669"/>
    <property type="project" value="UniProtKB-UniRule"/>
</dbReference>
<dbReference type="GO" id="GO:0005886">
    <property type="term" value="C:plasma membrane"/>
    <property type="evidence" value="ECO:0007669"/>
    <property type="project" value="UniProtKB-SubCell"/>
</dbReference>
<organism evidence="11 12">
    <name type="scientific">Rudaeicoccus suwonensis</name>
    <dbReference type="NCBI Taxonomy" id="657409"/>
    <lineage>
        <taxon>Bacteria</taxon>
        <taxon>Bacillati</taxon>
        <taxon>Actinomycetota</taxon>
        <taxon>Actinomycetes</taxon>
        <taxon>Micrococcales</taxon>
        <taxon>Dermacoccaceae</taxon>
        <taxon>Rudaeicoccus</taxon>
    </lineage>
</organism>